<reference evidence="3 4" key="1">
    <citation type="submission" date="2018-05" db="EMBL/GenBank/DDBJ databases">
        <title>Streptomyces venezuelae.</title>
        <authorList>
            <person name="Kim W."/>
            <person name="Lee N."/>
            <person name="Cho B.-K."/>
        </authorList>
    </citation>
    <scope>NUCLEOTIDE SEQUENCE [LARGE SCALE GENOMIC DNA]</scope>
    <source>
        <strain evidence="3 4">ATCC 14585</strain>
    </source>
</reference>
<organism evidence="3 4">
    <name type="scientific">Streptomyces venezuelae</name>
    <dbReference type="NCBI Taxonomy" id="54571"/>
    <lineage>
        <taxon>Bacteria</taxon>
        <taxon>Bacillati</taxon>
        <taxon>Actinomycetota</taxon>
        <taxon>Actinomycetes</taxon>
        <taxon>Kitasatosporales</taxon>
        <taxon>Streptomycetaceae</taxon>
        <taxon>Streptomyces</taxon>
    </lineage>
</organism>
<evidence type="ECO:0000256" key="2">
    <source>
        <dbReference type="SAM" id="Phobius"/>
    </source>
</evidence>
<dbReference type="EMBL" id="CP029191">
    <property type="protein sequence ID" value="QES43125.1"/>
    <property type="molecule type" value="Genomic_DNA"/>
</dbReference>
<keyword evidence="2" id="KW-1133">Transmembrane helix</keyword>
<gene>
    <name evidence="3" type="ORF">DEJ49_20960</name>
</gene>
<proteinExistence type="predicted"/>
<accession>A0A5P2CK25</accession>
<dbReference type="Proteomes" id="UP000324015">
    <property type="component" value="Chromosome"/>
</dbReference>
<dbReference type="AlphaFoldDB" id="A0A5P2CK25"/>
<name>A0A5P2CK25_STRVZ</name>
<feature type="region of interest" description="Disordered" evidence="1">
    <location>
        <begin position="1"/>
        <end position="28"/>
    </location>
</feature>
<feature type="transmembrane region" description="Helical" evidence="2">
    <location>
        <begin position="43"/>
        <end position="65"/>
    </location>
</feature>
<sequence length="69" mass="8014">MRLPGDDPGRPAYSADSPDPLERLTHEHESRTLAEEAKNERLVWWYLAYFLFGIHIVAFIMIYAVTHAK</sequence>
<evidence type="ECO:0000313" key="4">
    <source>
        <dbReference type="Proteomes" id="UP000324015"/>
    </source>
</evidence>
<protein>
    <submittedName>
        <fullName evidence="3">Uncharacterized protein</fullName>
    </submittedName>
</protein>
<keyword evidence="2" id="KW-0472">Membrane</keyword>
<dbReference type="RefSeq" id="WP_150185535.1">
    <property type="nucleotide sequence ID" value="NZ_CP029191.1"/>
</dbReference>
<keyword evidence="2" id="KW-0812">Transmembrane</keyword>
<evidence type="ECO:0000313" key="3">
    <source>
        <dbReference type="EMBL" id="QES43125.1"/>
    </source>
</evidence>
<evidence type="ECO:0000256" key="1">
    <source>
        <dbReference type="SAM" id="MobiDB-lite"/>
    </source>
</evidence>